<dbReference type="AlphaFoldDB" id="A0A5C6A7T2"/>
<gene>
    <name evidence="2" type="ORF">Pla100_31470</name>
</gene>
<accession>A0A5C6A7T2</accession>
<dbReference type="RefSeq" id="WP_231603085.1">
    <property type="nucleotide sequence ID" value="NZ_SJPM01000006.1"/>
</dbReference>
<comment type="caution">
    <text evidence="2">The sequence shown here is derived from an EMBL/GenBank/DDBJ whole genome shotgun (WGS) entry which is preliminary data.</text>
</comment>
<evidence type="ECO:0000256" key="1">
    <source>
        <dbReference type="SAM" id="Phobius"/>
    </source>
</evidence>
<sequence>MKSLVPDEVPSVVFGRTAVGTAGRWLIGLIVGTLLIAVTSPWFVRTYASRTWDPVRQQYVYPEHLTYRWRAEGYAASHIGPHGIVGRAELPSDDHPRIALWGDSQAEGVTLPDDAKLWAVLQGIHPDKQFLPLAQSGDDASDWVRGIQHVEDKLQIAEHWILVCELQDLAVLKSPTASPENLSAKQSPWLDYVPDFVVEAGRGLLLDSENQPRHFRFSIGPTAEAFQADIDESVSQSRGDAFWAEVAARLAESTSLPITVIYAPKLPVIWSDAVIDEDFDADDFRRLQPHLHRRDIAVVDCRDAFRQSAARGEFPHGFHNGRFGWGHLNEVGNRLIAETTSAEAMIAQESIR</sequence>
<proteinExistence type="predicted"/>
<keyword evidence="1" id="KW-1133">Transmembrane helix</keyword>
<keyword evidence="1" id="KW-0472">Membrane</keyword>
<dbReference type="Proteomes" id="UP000316213">
    <property type="component" value="Unassembled WGS sequence"/>
</dbReference>
<reference evidence="2 3" key="1">
    <citation type="submission" date="2019-02" db="EMBL/GenBank/DDBJ databases">
        <title>Deep-cultivation of Planctomycetes and their phenomic and genomic characterization uncovers novel biology.</title>
        <authorList>
            <person name="Wiegand S."/>
            <person name="Jogler M."/>
            <person name="Boedeker C."/>
            <person name="Pinto D."/>
            <person name="Vollmers J."/>
            <person name="Rivas-Marin E."/>
            <person name="Kohn T."/>
            <person name="Peeters S.H."/>
            <person name="Heuer A."/>
            <person name="Rast P."/>
            <person name="Oberbeckmann S."/>
            <person name="Bunk B."/>
            <person name="Jeske O."/>
            <person name="Meyerdierks A."/>
            <person name="Storesund J.E."/>
            <person name="Kallscheuer N."/>
            <person name="Luecker S."/>
            <person name="Lage O.M."/>
            <person name="Pohl T."/>
            <person name="Merkel B.J."/>
            <person name="Hornburger P."/>
            <person name="Mueller R.-W."/>
            <person name="Bruemmer F."/>
            <person name="Labrenz M."/>
            <person name="Spormann A.M."/>
            <person name="Op Den Camp H."/>
            <person name="Overmann J."/>
            <person name="Amann R."/>
            <person name="Jetten M.S.M."/>
            <person name="Mascher T."/>
            <person name="Medema M.H."/>
            <person name="Devos D.P."/>
            <person name="Kaster A.-K."/>
            <person name="Ovreas L."/>
            <person name="Rohde M."/>
            <person name="Galperin M.Y."/>
            <person name="Jogler C."/>
        </authorList>
    </citation>
    <scope>NUCLEOTIDE SEQUENCE [LARGE SCALE GENOMIC DNA]</scope>
    <source>
        <strain evidence="2 3">Pla100</strain>
    </source>
</reference>
<evidence type="ECO:0000313" key="3">
    <source>
        <dbReference type="Proteomes" id="UP000316213"/>
    </source>
</evidence>
<dbReference type="SUPFAM" id="SSF52266">
    <property type="entry name" value="SGNH hydrolase"/>
    <property type="match status" value="1"/>
</dbReference>
<name>A0A5C6A7T2_9BACT</name>
<dbReference type="EMBL" id="SJPM01000006">
    <property type="protein sequence ID" value="TWT95506.1"/>
    <property type="molecule type" value="Genomic_DNA"/>
</dbReference>
<protein>
    <submittedName>
        <fullName evidence="2">Uncharacterized protein</fullName>
    </submittedName>
</protein>
<keyword evidence="3" id="KW-1185">Reference proteome</keyword>
<feature type="transmembrane region" description="Helical" evidence="1">
    <location>
        <begin position="25"/>
        <end position="44"/>
    </location>
</feature>
<evidence type="ECO:0000313" key="2">
    <source>
        <dbReference type="EMBL" id="TWT95506.1"/>
    </source>
</evidence>
<organism evidence="2 3">
    <name type="scientific">Neorhodopirellula pilleata</name>
    <dbReference type="NCBI Taxonomy" id="2714738"/>
    <lineage>
        <taxon>Bacteria</taxon>
        <taxon>Pseudomonadati</taxon>
        <taxon>Planctomycetota</taxon>
        <taxon>Planctomycetia</taxon>
        <taxon>Pirellulales</taxon>
        <taxon>Pirellulaceae</taxon>
        <taxon>Neorhodopirellula</taxon>
    </lineage>
</organism>
<keyword evidence="1" id="KW-0812">Transmembrane</keyword>